<evidence type="ECO:0000313" key="3">
    <source>
        <dbReference type="EMBL" id="GAA5799932.1"/>
    </source>
</evidence>
<evidence type="ECO:0000313" key="4">
    <source>
        <dbReference type="Proteomes" id="UP001476247"/>
    </source>
</evidence>
<dbReference type="PANTHER" id="PTHR46014">
    <property type="entry name" value="TETRATRICOPEPTIDE REPEAT PROTEIN 1"/>
    <property type="match status" value="1"/>
</dbReference>
<gene>
    <name evidence="3" type="ORF">HPULCUR_005353</name>
</gene>
<name>A0ABP9XYV7_9FUNG</name>
<dbReference type="SMART" id="SM00028">
    <property type="entry name" value="TPR"/>
    <property type="match status" value="2"/>
</dbReference>
<proteinExistence type="predicted"/>
<feature type="compositionally biased region" description="Basic and acidic residues" evidence="2">
    <location>
        <begin position="22"/>
        <end position="31"/>
    </location>
</feature>
<dbReference type="PROSITE" id="PS50005">
    <property type="entry name" value="TPR"/>
    <property type="match status" value="2"/>
</dbReference>
<dbReference type="SUPFAM" id="SSF48452">
    <property type="entry name" value="TPR-like"/>
    <property type="match status" value="1"/>
</dbReference>
<sequence length="249" mass="28101">MAVIEEIVEKEISPIIEKQPIEKQPIEKQPAKDQSTVITPAIEPDTDGDVFFETEEYPAEELKQLIQQASEYKAKGNTLFGQAEYTQAITEYENALLTCPESLVKERAVYFGNIAACHLKQDQYKDARDMCTQALKLDPTYAKALLRRAQANEKINSSSSMQAALDDYKTLKPLVHDPYTLRQCQRAETELPNKIKQKMDQEKEEMMGKLKDLGNSLLGKFGLSTDNFQMQQDSGSGGYSMNFVNSPNK</sequence>
<dbReference type="InterPro" id="IPR019734">
    <property type="entry name" value="TPR_rpt"/>
</dbReference>
<evidence type="ECO:0000256" key="2">
    <source>
        <dbReference type="SAM" id="MobiDB-lite"/>
    </source>
</evidence>
<dbReference type="EMBL" id="BAABUJ010000014">
    <property type="protein sequence ID" value="GAA5799932.1"/>
    <property type="molecule type" value="Genomic_DNA"/>
</dbReference>
<dbReference type="InterPro" id="IPR052769">
    <property type="entry name" value="TPR_domain_protein"/>
</dbReference>
<comment type="caution">
    <text evidence="3">The sequence shown here is derived from an EMBL/GenBank/DDBJ whole genome shotgun (WGS) entry which is preliminary data.</text>
</comment>
<evidence type="ECO:0008006" key="5">
    <source>
        <dbReference type="Google" id="ProtNLM"/>
    </source>
</evidence>
<dbReference type="Pfam" id="PF00515">
    <property type="entry name" value="TPR_1"/>
    <property type="match status" value="1"/>
</dbReference>
<keyword evidence="4" id="KW-1185">Reference proteome</keyword>
<keyword evidence="1" id="KW-0802">TPR repeat</keyword>
<dbReference type="Gene3D" id="1.25.40.10">
    <property type="entry name" value="Tetratricopeptide repeat domain"/>
    <property type="match status" value="1"/>
</dbReference>
<feature type="repeat" description="TPR" evidence="1">
    <location>
        <begin position="69"/>
        <end position="102"/>
    </location>
</feature>
<organism evidence="3 4">
    <name type="scientific">Helicostylum pulchrum</name>
    <dbReference type="NCBI Taxonomy" id="562976"/>
    <lineage>
        <taxon>Eukaryota</taxon>
        <taxon>Fungi</taxon>
        <taxon>Fungi incertae sedis</taxon>
        <taxon>Mucoromycota</taxon>
        <taxon>Mucoromycotina</taxon>
        <taxon>Mucoromycetes</taxon>
        <taxon>Mucorales</taxon>
        <taxon>Mucorineae</taxon>
        <taxon>Mucoraceae</taxon>
        <taxon>Helicostylum</taxon>
    </lineage>
</organism>
<feature type="repeat" description="TPR" evidence="1">
    <location>
        <begin position="108"/>
        <end position="141"/>
    </location>
</feature>
<protein>
    <recommendedName>
        <fullName evidence="5">Tetratricopeptide repeat protein</fullName>
    </recommendedName>
</protein>
<accession>A0ABP9XYV7</accession>
<dbReference type="PANTHER" id="PTHR46014:SF1">
    <property type="entry name" value="TETRATRICOPEPTIDE REPEAT PROTEIN 1"/>
    <property type="match status" value="1"/>
</dbReference>
<evidence type="ECO:0000256" key="1">
    <source>
        <dbReference type="PROSITE-ProRule" id="PRU00339"/>
    </source>
</evidence>
<dbReference type="InterPro" id="IPR011990">
    <property type="entry name" value="TPR-like_helical_dom_sf"/>
</dbReference>
<feature type="region of interest" description="Disordered" evidence="2">
    <location>
        <begin position="22"/>
        <end position="45"/>
    </location>
</feature>
<reference evidence="3 4" key="1">
    <citation type="submission" date="2024-04" db="EMBL/GenBank/DDBJ databases">
        <title>genome sequences of Mucor flavus KT1a and Helicostylum pulchrum KT1b strains isolation_sourced from the surface of a dry-aged beef.</title>
        <authorList>
            <person name="Toyotome T."/>
            <person name="Hosono M."/>
            <person name="Torimaru M."/>
            <person name="Fukuda K."/>
            <person name="Mikami N."/>
        </authorList>
    </citation>
    <scope>NUCLEOTIDE SEQUENCE [LARGE SCALE GENOMIC DNA]</scope>
    <source>
        <strain evidence="3 4">KT1b</strain>
    </source>
</reference>
<dbReference type="Proteomes" id="UP001476247">
    <property type="component" value="Unassembled WGS sequence"/>
</dbReference>